<sequence length="259" mass="29784">MEMTTNIIEIKSMIPVGYADREAFFLNENNEAQALIDAVVKYYSSLTFEGADGKTPAGRKAIKDLAAELNKNIKEIDNAGKDIVSILKAKPSKIDATRKKIRDKLGALYDEIRKPVVEYEAEQARIKAEEEAKIEAQRKAEQEELARLRAEKEQRDRETRIAEEAAEKARLEADNRAREAELALQREREETARKERERLAEMKRAQEEEARRIADVEHKRQVKYSAFKCLLENSIDKDTAIKIINMIDDGKVKNVFIKY</sequence>
<dbReference type="AlphaFoldDB" id="A0A242NJX4"/>
<keyword evidence="1" id="KW-0175">Coiled coil</keyword>
<proteinExistence type="predicted"/>
<organism evidence="2 3">
    <name type="scientific">Gilliamella apicola</name>
    <dbReference type="NCBI Taxonomy" id="1196095"/>
    <lineage>
        <taxon>Bacteria</taxon>
        <taxon>Pseudomonadati</taxon>
        <taxon>Pseudomonadota</taxon>
        <taxon>Gammaproteobacteria</taxon>
        <taxon>Orbales</taxon>
        <taxon>Orbaceae</taxon>
        <taxon>Gilliamella</taxon>
    </lineage>
</organism>
<feature type="coiled-coil region" evidence="1">
    <location>
        <begin position="119"/>
        <end position="219"/>
    </location>
</feature>
<evidence type="ECO:0008006" key="4">
    <source>
        <dbReference type="Google" id="ProtNLM"/>
    </source>
</evidence>
<dbReference type="EMBL" id="NARP01000006">
    <property type="protein sequence ID" value="OTQ00785.1"/>
    <property type="molecule type" value="Genomic_DNA"/>
</dbReference>
<reference evidence="2 3" key="1">
    <citation type="submission" date="2017-03" db="EMBL/GenBank/DDBJ databases">
        <title>Comparative genomics of honeybee gut symbionts reveal geographically distinct and subgroup specific antibiotic resistance.</title>
        <authorList>
            <person name="Ludvigsen J."/>
            <person name="Porcellato D."/>
            <person name="Labee-Lund T.M."/>
            <person name="Amdam G.V."/>
            <person name="Rudi K."/>
        </authorList>
    </citation>
    <scope>NUCLEOTIDE SEQUENCE [LARGE SCALE GENOMIC DNA]</scope>
    <source>
        <strain evidence="2 3">A-7-12</strain>
    </source>
</reference>
<comment type="caution">
    <text evidence="2">The sequence shown here is derived from an EMBL/GenBank/DDBJ whole genome shotgun (WGS) entry which is preliminary data.</text>
</comment>
<protein>
    <recommendedName>
        <fullName evidence="4">Cell envelope biogenesis protein TolA</fullName>
    </recommendedName>
</protein>
<name>A0A242NJX4_9GAMM</name>
<accession>A0A242NJX4</accession>
<evidence type="ECO:0000313" key="2">
    <source>
        <dbReference type="EMBL" id="OTQ00785.1"/>
    </source>
</evidence>
<gene>
    <name evidence="2" type="ORF">B6D08_02870</name>
</gene>
<dbReference type="Proteomes" id="UP000194977">
    <property type="component" value="Unassembled WGS sequence"/>
</dbReference>
<evidence type="ECO:0000313" key="3">
    <source>
        <dbReference type="Proteomes" id="UP000194977"/>
    </source>
</evidence>
<evidence type="ECO:0000256" key="1">
    <source>
        <dbReference type="SAM" id="Coils"/>
    </source>
</evidence>